<dbReference type="SUPFAM" id="SSF51430">
    <property type="entry name" value="NAD(P)-linked oxidoreductase"/>
    <property type="match status" value="1"/>
</dbReference>
<dbReference type="KEGG" id="saf:SULAZ_0463"/>
<keyword evidence="3" id="KW-1185">Reference proteome</keyword>
<dbReference type="Gene3D" id="3.20.20.100">
    <property type="entry name" value="NADP-dependent oxidoreductase domain"/>
    <property type="match status" value="1"/>
</dbReference>
<accession>C1DTL8</accession>
<dbReference type="RefSeq" id="WP_012674654.1">
    <property type="nucleotide sequence ID" value="NC_012438.1"/>
</dbReference>
<dbReference type="InterPro" id="IPR053135">
    <property type="entry name" value="AKR2_Oxidoreductase"/>
</dbReference>
<protein>
    <submittedName>
        <fullName evidence="2">Aldo/keto reductase</fullName>
    </submittedName>
</protein>
<gene>
    <name evidence="2" type="ordered locus">SULAZ_0463</name>
</gene>
<sequence length="340" mass="39707">MNYKNFLDLKLSEIGIGTYLGSPDENTNKNYEETIKKAVELGINVVDTAINYRDMESERVIGRVLKNIDRKSLIISTKGGYFPRDSRLKVENITQYLKENFIDKGIVSKEDITPYGNMLTPKYIDWSFEKSLENLDTDYIDIYFLHNPEDQLQIVDKQTFYKKLWTVFRLLEGKVNQGKLRYYGLATWNGFRVPPDHIQHLNLFEIFDIAKDVGGENHHFRFIQLPYNLAMTESYTLKNQYYNGKLYSTLEATQILGIYTYISAPLFQGRIVRRFDENAKKLFKVEKDVHIPIQFVRSTPGVGTVLIGMSKVNHLLENIEIENYPKLEKEEIDFIFSSSR</sequence>
<dbReference type="OrthoDB" id="9804790at2"/>
<evidence type="ECO:0000313" key="2">
    <source>
        <dbReference type="EMBL" id="ACN99336.1"/>
    </source>
</evidence>
<proteinExistence type="predicted"/>
<name>C1DTL8_SULAA</name>
<dbReference type="CDD" id="cd19099">
    <property type="entry name" value="AKR_unchar"/>
    <property type="match status" value="1"/>
</dbReference>
<dbReference type="PANTHER" id="PTHR43312:SF1">
    <property type="entry name" value="NADP-DEPENDENT OXIDOREDUCTASE DOMAIN-CONTAINING PROTEIN"/>
    <property type="match status" value="1"/>
</dbReference>
<dbReference type="Proteomes" id="UP000001369">
    <property type="component" value="Chromosome"/>
</dbReference>
<dbReference type="STRING" id="204536.SULAZ_0463"/>
<organism evidence="2 3">
    <name type="scientific">Sulfurihydrogenibium azorense (strain DSM 15241 / OCM 825 / Az-Fu1)</name>
    <dbReference type="NCBI Taxonomy" id="204536"/>
    <lineage>
        <taxon>Bacteria</taxon>
        <taxon>Pseudomonadati</taxon>
        <taxon>Aquificota</taxon>
        <taxon>Aquificia</taxon>
        <taxon>Aquificales</taxon>
        <taxon>Hydrogenothermaceae</taxon>
        <taxon>Sulfurihydrogenibium</taxon>
    </lineage>
</organism>
<reference evidence="2 3" key="1">
    <citation type="journal article" date="2009" name="J. Bacteriol.">
        <title>Complete and draft genome sequences of six members of the Aquificales.</title>
        <authorList>
            <person name="Reysenbach A.L."/>
            <person name="Hamamura N."/>
            <person name="Podar M."/>
            <person name="Griffiths E."/>
            <person name="Ferreira S."/>
            <person name="Hochstein R."/>
            <person name="Heidelberg J."/>
            <person name="Johnson J."/>
            <person name="Mead D."/>
            <person name="Pohorille A."/>
            <person name="Sarmiento M."/>
            <person name="Schweighofer K."/>
            <person name="Seshadri R."/>
            <person name="Voytek M.A."/>
        </authorList>
    </citation>
    <scope>NUCLEOTIDE SEQUENCE [LARGE SCALE GENOMIC DNA]</scope>
    <source>
        <strain evidence="3">Az-Fu1 / DSM 15241 / OCM 825</strain>
    </source>
</reference>
<dbReference type="AlphaFoldDB" id="C1DTL8"/>
<dbReference type="InterPro" id="IPR023210">
    <property type="entry name" value="NADP_OxRdtase_dom"/>
</dbReference>
<dbReference type="Pfam" id="PF00248">
    <property type="entry name" value="Aldo_ket_red"/>
    <property type="match status" value="1"/>
</dbReference>
<dbReference type="InterPro" id="IPR036812">
    <property type="entry name" value="NAD(P)_OxRdtase_dom_sf"/>
</dbReference>
<evidence type="ECO:0000313" key="3">
    <source>
        <dbReference type="Proteomes" id="UP000001369"/>
    </source>
</evidence>
<dbReference type="HOGENOM" id="CLU_054485_0_0_0"/>
<dbReference type="EMBL" id="CP001229">
    <property type="protein sequence ID" value="ACN99336.1"/>
    <property type="molecule type" value="Genomic_DNA"/>
</dbReference>
<dbReference type="eggNOG" id="COG0667">
    <property type="taxonomic scope" value="Bacteria"/>
</dbReference>
<evidence type="ECO:0000259" key="1">
    <source>
        <dbReference type="Pfam" id="PF00248"/>
    </source>
</evidence>
<dbReference type="PANTHER" id="PTHR43312">
    <property type="entry name" value="D-THREO-ALDOSE 1-DEHYDROGENASE"/>
    <property type="match status" value="1"/>
</dbReference>
<feature type="domain" description="NADP-dependent oxidoreductase" evidence="1">
    <location>
        <begin position="13"/>
        <end position="188"/>
    </location>
</feature>